<dbReference type="InterPro" id="IPR005561">
    <property type="entry name" value="ANTAR"/>
</dbReference>
<accession>A0A7Y9J9R2</accession>
<reference evidence="7 8" key="1">
    <citation type="submission" date="2020-07" db="EMBL/GenBank/DDBJ databases">
        <title>Sequencing the genomes of 1000 actinobacteria strains.</title>
        <authorList>
            <person name="Klenk H.-P."/>
        </authorList>
    </citation>
    <scope>NUCLEOTIDE SEQUENCE [LARGE SCALE GENOMIC DNA]</scope>
    <source>
        <strain evidence="7 8">DSM 21350</strain>
    </source>
</reference>
<dbReference type="SMART" id="SM01012">
    <property type="entry name" value="ANTAR"/>
    <property type="match status" value="1"/>
</dbReference>
<dbReference type="PIRSF" id="PIRSF036625">
    <property type="entry name" value="GAF_ANTAR"/>
    <property type="match status" value="1"/>
</dbReference>
<protein>
    <submittedName>
        <fullName evidence="7">GAF domain-containing protein</fullName>
    </submittedName>
</protein>
<dbReference type="InterPro" id="IPR029016">
    <property type="entry name" value="GAF-like_dom_sf"/>
</dbReference>
<sequence length="260" mass="27893">MASRPDLADLLTRAVREINSHTDLEPTLAAIVACLHAGLPAGHHVGLCLQQRGGVVSTAAVSDESVVDLEAAQHELDQGTCPRVIRTGETTIADPVDDEQEWTGYLPAALRRGVDAQLSVPLVAGERIWGALTVYSLHGRGLSPDTRRLASLYAVHAAVAVARSHREDNLEAALESRRIIGQAVGLSMERFGLDEELAFRYLVRLSSTGNVKLREVARELVDQANHRANHRADGGADSGADHRTDHRTDHGADHGANCGP</sequence>
<keyword evidence="3" id="KW-0805">Transcription regulation</keyword>
<name>A0A7Y9J9R2_9ACTN</name>
<evidence type="ECO:0000256" key="2">
    <source>
        <dbReference type="ARBA" id="ARBA00022777"/>
    </source>
</evidence>
<dbReference type="GO" id="GO:0016301">
    <property type="term" value="F:kinase activity"/>
    <property type="evidence" value="ECO:0007669"/>
    <property type="project" value="UniProtKB-KW"/>
</dbReference>
<proteinExistence type="predicted"/>
<dbReference type="Pfam" id="PF13185">
    <property type="entry name" value="GAF_2"/>
    <property type="match status" value="1"/>
</dbReference>
<keyword evidence="2" id="KW-0418">Kinase</keyword>
<dbReference type="PROSITE" id="PS50921">
    <property type="entry name" value="ANTAR"/>
    <property type="match status" value="1"/>
</dbReference>
<dbReference type="GO" id="GO:0003723">
    <property type="term" value="F:RNA binding"/>
    <property type="evidence" value="ECO:0007669"/>
    <property type="project" value="InterPro"/>
</dbReference>
<dbReference type="InterPro" id="IPR011006">
    <property type="entry name" value="CheY-like_superfamily"/>
</dbReference>
<dbReference type="InterPro" id="IPR003018">
    <property type="entry name" value="GAF"/>
</dbReference>
<dbReference type="InterPro" id="IPR036388">
    <property type="entry name" value="WH-like_DNA-bd_sf"/>
</dbReference>
<evidence type="ECO:0000259" key="6">
    <source>
        <dbReference type="PROSITE" id="PS50921"/>
    </source>
</evidence>
<feature type="domain" description="ANTAR" evidence="6">
    <location>
        <begin position="160"/>
        <end position="221"/>
    </location>
</feature>
<evidence type="ECO:0000256" key="1">
    <source>
        <dbReference type="ARBA" id="ARBA00022679"/>
    </source>
</evidence>
<dbReference type="InterPro" id="IPR012074">
    <property type="entry name" value="GAF_ANTAR"/>
</dbReference>
<dbReference type="SUPFAM" id="SSF55781">
    <property type="entry name" value="GAF domain-like"/>
    <property type="match status" value="1"/>
</dbReference>
<evidence type="ECO:0000256" key="4">
    <source>
        <dbReference type="ARBA" id="ARBA00023163"/>
    </source>
</evidence>
<dbReference type="SUPFAM" id="SSF52172">
    <property type="entry name" value="CheY-like"/>
    <property type="match status" value="1"/>
</dbReference>
<evidence type="ECO:0000256" key="5">
    <source>
        <dbReference type="SAM" id="MobiDB-lite"/>
    </source>
</evidence>
<dbReference type="RefSeq" id="WP_179662273.1">
    <property type="nucleotide sequence ID" value="NZ_JACCBG010000001.1"/>
</dbReference>
<dbReference type="AlphaFoldDB" id="A0A7Y9J9R2"/>
<organism evidence="7 8">
    <name type="scientific">Nocardioides panaciterrulae</name>
    <dbReference type="NCBI Taxonomy" id="661492"/>
    <lineage>
        <taxon>Bacteria</taxon>
        <taxon>Bacillati</taxon>
        <taxon>Actinomycetota</taxon>
        <taxon>Actinomycetes</taxon>
        <taxon>Propionibacteriales</taxon>
        <taxon>Nocardioidaceae</taxon>
        <taxon>Nocardioides</taxon>
    </lineage>
</organism>
<dbReference type="Pfam" id="PF03861">
    <property type="entry name" value="ANTAR"/>
    <property type="match status" value="1"/>
</dbReference>
<evidence type="ECO:0000256" key="3">
    <source>
        <dbReference type="ARBA" id="ARBA00023015"/>
    </source>
</evidence>
<keyword evidence="8" id="KW-1185">Reference proteome</keyword>
<dbReference type="Proteomes" id="UP000535511">
    <property type="component" value="Unassembled WGS sequence"/>
</dbReference>
<dbReference type="SMART" id="SM00065">
    <property type="entry name" value="GAF"/>
    <property type="match status" value="1"/>
</dbReference>
<feature type="region of interest" description="Disordered" evidence="5">
    <location>
        <begin position="225"/>
        <end position="260"/>
    </location>
</feature>
<comment type="caution">
    <text evidence="7">The sequence shown here is derived from an EMBL/GenBank/DDBJ whole genome shotgun (WGS) entry which is preliminary data.</text>
</comment>
<dbReference type="Gene3D" id="1.10.10.10">
    <property type="entry name" value="Winged helix-like DNA-binding domain superfamily/Winged helix DNA-binding domain"/>
    <property type="match status" value="1"/>
</dbReference>
<keyword evidence="4" id="KW-0804">Transcription</keyword>
<dbReference type="Gene3D" id="3.30.450.40">
    <property type="match status" value="1"/>
</dbReference>
<dbReference type="EMBL" id="JACCBG010000001">
    <property type="protein sequence ID" value="NYD40371.1"/>
    <property type="molecule type" value="Genomic_DNA"/>
</dbReference>
<keyword evidence="1" id="KW-0808">Transferase</keyword>
<gene>
    <name evidence="7" type="ORF">BJZ21_000454</name>
</gene>
<feature type="compositionally biased region" description="Basic and acidic residues" evidence="5">
    <location>
        <begin position="225"/>
        <end position="253"/>
    </location>
</feature>
<evidence type="ECO:0000313" key="7">
    <source>
        <dbReference type="EMBL" id="NYD40371.1"/>
    </source>
</evidence>
<evidence type="ECO:0000313" key="8">
    <source>
        <dbReference type="Proteomes" id="UP000535511"/>
    </source>
</evidence>